<dbReference type="InterPro" id="IPR013785">
    <property type="entry name" value="Aldolase_TIM"/>
</dbReference>
<dbReference type="OrthoDB" id="9778880at2"/>
<organism evidence="2 3">
    <name type="scientific">Prosthecobacter fusiformis</name>
    <dbReference type="NCBI Taxonomy" id="48464"/>
    <lineage>
        <taxon>Bacteria</taxon>
        <taxon>Pseudomonadati</taxon>
        <taxon>Verrucomicrobiota</taxon>
        <taxon>Verrucomicrobiia</taxon>
        <taxon>Verrucomicrobiales</taxon>
        <taxon>Verrucomicrobiaceae</taxon>
        <taxon>Prosthecobacter</taxon>
    </lineage>
</organism>
<dbReference type="GO" id="GO:0016829">
    <property type="term" value="F:lyase activity"/>
    <property type="evidence" value="ECO:0007669"/>
    <property type="project" value="UniProtKB-KW"/>
</dbReference>
<dbReference type="Proteomes" id="UP000295662">
    <property type="component" value="Unassembled WGS sequence"/>
</dbReference>
<keyword evidence="1 2" id="KW-0456">Lyase</keyword>
<keyword evidence="3" id="KW-1185">Reference proteome</keyword>
<gene>
    <name evidence="2" type="ORF">EI77_00311</name>
</gene>
<dbReference type="SMART" id="SM01130">
    <property type="entry name" value="DHDPS"/>
    <property type="match status" value="1"/>
</dbReference>
<dbReference type="AlphaFoldDB" id="A0A4R7SQW0"/>
<sequence length="304" mass="32837">MKTTPVTTADLRSSVIAVPPLCRNGDLSLNPGENKKLIDHMYAGGIRTLLYGGNANLYNIALSEYDSLLNMLAELAPEDLWMVPSFGPMYGTAMDQAAILKNHKFPTAMLLPTLFPSKPAGVATAVRQIVEKAGMKIVLYIKDESYITPELAASLVNDGLISWIKYAVVKSNPADDLYLTKLVSMVNPDLIVSGIGEQPAIIHLRDFGITGFTAGCVCIAPRLSMDLLRAIDAKDYDRAEQIREVFLPLEDQRNAHSPILVLHHAVALAGIAQTGPALPLLTELPDELLPGIETAAKELLVNAA</sequence>
<dbReference type="Pfam" id="PF00701">
    <property type="entry name" value="DHDPS"/>
    <property type="match status" value="1"/>
</dbReference>
<evidence type="ECO:0000313" key="3">
    <source>
        <dbReference type="Proteomes" id="UP000295662"/>
    </source>
</evidence>
<dbReference type="EMBL" id="SOCA01000001">
    <property type="protein sequence ID" value="TDU81009.1"/>
    <property type="molecule type" value="Genomic_DNA"/>
</dbReference>
<dbReference type="RefSeq" id="WP_133792996.1">
    <property type="nucleotide sequence ID" value="NZ_SOCA01000001.1"/>
</dbReference>
<reference evidence="2 3" key="1">
    <citation type="submission" date="2019-03" db="EMBL/GenBank/DDBJ databases">
        <title>Genomic Encyclopedia of Archaeal and Bacterial Type Strains, Phase II (KMG-II): from individual species to whole genera.</title>
        <authorList>
            <person name="Goeker M."/>
        </authorList>
    </citation>
    <scope>NUCLEOTIDE SEQUENCE [LARGE SCALE GENOMIC DNA]</scope>
    <source>
        <strain evidence="2 3">ATCC 25309</strain>
    </source>
</reference>
<name>A0A4R7SQW0_9BACT</name>
<dbReference type="Gene3D" id="3.20.20.70">
    <property type="entry name" value="Aldolase class I"/>
    <property type="match status" value="1"/>
</dbReference>
<accession>A0A4R7SQW0</accession>
<proteinExistence type="predicted"/>
<dbReference type="SUPFAM" id="SSF51569">
    <property type="entry name" value="Aldolase"/>
    <property type="match status" value="1"/>
</dbReference>
<comment type="caution">
    <text evidence="2">The sequence shown here is derived from an EMBL/GenBank/DDBJ whole genome shotgun (WGS) entry which is preliminary data.</text>
</comment>
<protein>
    <submittedName>
        <fullName evidence="2">Dihydrodipicolinate synthase/N-acetylneuraminate lyase</fullName>
    </submittedName>
</protein>
<evidence type="ECO:0000313" key="2">
    <source>
        <dbReference type="EMBL" id="TDU81009.1"/>
    </source>
</evidence>
<dbReference type="InterPro" id="IPR002220">
    <property type="entry name" value="DapA-like"/>
</dbReference>
<evidence type="ECO:0000256" key="1">
    <source>
        <dbReference type="ARBA" id="ARBA00023239"/>
    </source>
</evidence>